<comment type="pathway">
    <text evidence="1">Protein modification; protein lipoylation via exogenous pathway; protein N(6)-(lipoyl)lysine from lipoate: step 2/2.</text>
</comment>
<name>A0A9D9J2I9_9BACT</name>
<dbReference type="Pfam" id="PF21948">
    <property type="entry name" value="LplA-B_cat"/>
    <property type="match status" value="1"/>
</dbReference>
<dbReference type="EMBL" id="JADILX010000011">
    <property type="protein sequence ID" value="MBO8484912.1"/>
    <property type="molecule type" value="Genomic_DNA"/>
</dbReference>
<dbReference type="InterPro" id="IPR004143">
    <property type="entry name" value="BPL_LPL_catalytic"/>
</dbReference>
<dbReference type="PANTHER" id="PTHR12561:SF3">
    <property type="entry name" value="LIPOYLTRANSFERASE 1, MITOCHONDRIAL"/>
    <property type="match status" value="1"/>
</dbReference>
<dbReference type="InterPro" id="IPR004562">
    <property type="entry name" value="LipoylTrfase_LipoateP_Ligase"/>
</dbReference>
<dbReference type="SUPFAM" id="SSF55681">
    <property type="entry name" value="Class II aaRS and biotin synthetases"/>
    <property type="match status" value="1"/>
</dbReference>
<dbReference type="GO" id="GO:0016874">
    <property type="term" value="F:ligase activity"/>
    <property type="evidence" value="ECO:0007669"/>
    <property type="project" value="UniProtKB-KW"/>
</dbReference>
<dbReference type="InterPro" id="IPR045864">
    <property type="entry name" value="aa-tRNA-synth_II/BPL/LPL"/>
</dbReference>
<keyword evidence="3" id="KW-0436">Ligase</keyword>
<dbReference type="GO" id="GO:0009249">
    <property type="term" value="P:protein lipoylation"/>
    <property type="evidence" value="ECO:0007669"/>
    <property type="project" value="InterPro"/>
</dbReference>
<dbReference type="AlphaFoldDB" id="A0A9D9J2I9"/>
<feature type="domain" description="BPL/LPL catalytic" evidence="2">
    <location>
        <begin position="27"/>
        <end position="203"/>
    </location>
</feature>
<protein>
    <submittedName>
        <fullName evidence="3">Lipoate--protein ligase family protein</fullName>
    </submittedName>
</protein>
<gene>
    <name evidence="3" type="ORF">IAB78_00615</name>
</gene>
<dbReference type="PANTHER" id="PTHR12561">
    <property type="entry name" value="LIPOATE-PROTEIN LIGASE"/>
    <property type="match status" value="1"/>
</dbReference>
<evidence type="ECO:0000256" key="1">
    <source>
        <dbReference type="ARBA" id="ARBA00005085"/>
    </source>
</evidence>
<dbReference type="GO" id="GO:0017118">
    <property type="term" value="F:lipoyltransferase activity"/>
    <property type="evidence" value="ECO:0007669"/>
    <property type="project" value="TreeGrafter"/>
</dbReference>
<dbReference type="PROSITE" id="PS51733">
    <property type="entry name" value="BPL_LPL_CATALYTIC"/>
    <property type="match status" value="1"/>
</dbReference>
<accession>A0A9D9J2I9</accession>
<dbReference type="GO" id="GO:0005737">
    <property type="term" value="C:cytoplasm"/>
    <property type="evidence" value="ECO:0007669"/>
    <property type="project" value="TreeGrafter"/>
</dbReference>
<evidence type="ECO:0000313" key="4">
    <source>
        <dbReference type="Proteomes" id="UP000823750"/>
    </source>
</evidence>
<dbReference type="CDD" id="cd16443">
    <property type="entry name" value="LplA"/>
    <property type="match status" value="1"/>
</dbReference>
<organism evidence="3 4">
    <name type="scientific">Candidatus Cryptobacteroides excrementavium</name>
    <dbReference type="NCBI Taxonomy" id="2840759"/>
    <lineage>
        <taxon>Bacteria</taxon>
        <taxon>Pseudomonadati</taxon>
        <taxon>Bacteroidota</taxon>
        <taxon>Bacteroidia</taxon>
        <taxon>Bacteroidales</taxon>
        <taxon>Candidatus Cryptobacteroides</taxon>
    </lineage>
</organism>
<evidence type="ECO:0000259" key="2">
    <source>
        <dbReference type="PROSITE" id="PS51733"/>
    </source>
</evidence>
<sequence length="257" mass="28661">MRHVILPDHAVRDIVFYLAMEEYLARNMTYDAFFLWQAPEAVIIGRNQDLESEVNLSWCMQHGISVFRRHSGGGCVYSDMGNIMVSCITSGGDVAFVFELYLQRLALALRNLGLPVSVSGRNDILLGGRKISGNAFYRLPSRNIVHGTLLYNVSMDNLQNAITPSVLKLASKGIRSVRQRVVNLKDFIEDGGVQYRSLSGAGMPLHDTESLKEYLAGFFCDEAPECLGMEDVAEIEKIRSGYLDPEFIASGRRSRTV</sequence>
<reference evidence="3" key="2">
    <citation type="journal article" date="2021" name="PeerJ">
        <title>Extensive microbial diversity within the chicken gut microbiome revealed by metagenomics and culture.</title>
        <authorList>
            <person name="Gilroy R."/>
            <person name="Ravi A."/>
            <person name="Getino M."/>
            <person name="Pursley I."/>
            <person name="Horton D.L."/>
            <person name="Alikhan N.F."/>
            <person name="Baker D."/>
            <person name="Gharbi K."/>
            <person name="Hall N."/>
            <person name="Watson M."/>
            <person name="Adriaenssens E.M."/>
            <person name="Foster-Nyarko E."/>
            <person name="Jarju S."/>
            <person name="Secka A."/>
            <person name="Antonio M."/>
            <person name="Oren A."/>
            <person name="Chaudhuri R.R."/>
            <person name="La Ragione R."/>
            <person name="Hildebrand F."/>
            <person name="Pallen M.J."/>
        </authorList>
    </citation>
    <scope>NUCLEOTIDE SEQUENCE</scope>
    <source>
        <strain evidence="3">B2-16538</strain>
    </source>
</reference>
<comment type="caution">
    <text evidence="3">The sequence shown here is derived from an EMBL/GenBank/DDBJ whole genome shotgun (WGS) entry which is preliminary data.</text>
</comment>
<proteinExistence type="predicted"/>
<reference evidence="3" key="1">
    <citation type="submission" date="2020-10" db="EMBL/GenBank/DDBJ databases">
        <authorList>
            <person name="Gilroy R."/>
        </authorList>
    </citation>
    <scope>NUCLEOTIDE SEQUENCE</scope>
    <source>
        <strain evidence="3">B2-16538</strain>
    </source>
</reference>
<dbReference type="Proteomes" id="UP000823750">
    <property type="component" value="Unassembled WGS sequence"/>
</dbReference>
<dbReference type="Gene3D" id="3.30.930.10">
    <property type="entry name" value="Bira Bifunctional Protein, Domain 2"/>
    <property type="match status" value="1"/>
</dbReference>
<evidence type="ECO:0000313" key="3">
    <source>
        <dbReference type="EMBL" id="MBO8484912.1"/>
    </source>
</evidence>